<keyword evidence="5" id="KW-0479">Metal-binding</keyword>
<evidence type="ECO:0000313" key="14">
    <source>
        <dbReference type="EMBL" id="QNK40632.1"/>
    </source>
</evidence>
<feature type="domain" description="Mur ligase C-terminal" evidence="12">
    <location>
        <begin position="293"/>
        <end position="412"/>
    </location>
</feature>
<keyword evidence="6 11" id="KW-0547">Nucleotide-binding</keyword>
<dbReference type="InterPro" id="IPR001645">
    <property type="entry name" value="Folylpolyglutamate_synth"/>
</dbReference>
<dbReference type="KEGG" id="cfem:HCR03_18760"/>
<dbReference type="GO" id="GO:0004326">
    <property type="term" value="F:tetrahydrofolylpolyglutamate synthase activity"/>
    <property type="evidence" value="ECO:0007669"/>
    <property type="project" value="UniProtKB-EC"/>
</dbReference>
<dbReference type="AlphaFoldDB" id="A0A7G8TAJ1"/>
<evidence type="ECO:0000256" key="1">
    <source>
        <dbReference type="ARBA" id="ARBA00001946"/>
    </source>
</evidence>
<evidence type="ECO:0000256" key="3">
    <source>
        <dbReference type="ARBA" id="ARBA00013025"/>
    </source>
</evidence>
<dbReference type="Pfam" id="PF08245">
    <property type="entry name" value="Mur_ligase_M"/>
    <property type="match status" value="1"/>
</dbReference>
<evidence type="ECO:0000313" key="15">
    <source>
        <dbReference type="Proteomes" id="UP000515909"/>
    </source>
</evidence>
<comment type="cofactor">
    <cofactor evidence="1">
        <name>Mg(2+)</name>
        <dbReference type="ChEBI" id="CHEBI:18420"/>
    </cofactor>
</comment>
<dbReference type="InterPro" id="IPR036565">
    <property type="entry name" value="Mur-like_cat_sf"/>
</dbReference>
<dbReference type="GO" id="GO:0005737">
    <property type="term" value="C:cytoplasm"/>
    <property type="evidence" value="ECO:0007669"/>
    <property type="project" value="TreeGrafter"/>
</dbReference>
<evidence type="ECO:0000259" key="13">
    <source>
        <dbReference type="Pfam" id="PF08245"/>
    </source>
</evidence>
<dbReference type="InterPro" id="IPR013221">
    <property type="entry name" value="Mur_ligase_cen"/>
</dbReference>
<dbReference type="GO" id="GO:0005524">
    <property type="term" value="F:ATP binding"/>
    <property type="evidence" value="ECO:0007669"/>
    <property type="project" value="UniProtKB-KW"/>
</dbReference>
<comment type="similarity">
    <text evidence="2 11">Belongs to the folylpolyglutamate synthase family.</text>
</comment>
<dbReference type="InterPro" id="IPR004101">
    <property type="entry name" value="Mur_ligase_C"/>
</dbReference>
<dbReference type="GO" id="GO:0046872">
    <property type="term" value="F:metal ion binding"/>
    <property type="evidence" value="ECO:0007669"/>
    <property type="project" value="UniProtKB-KW"/>
</dbReference>
<dbReference type="PANTHER" id="PTHR11136">
    <property type="entry name" value="FOLYLPOLYGLUTAMATE SYNTHASE-RELATED"/>
    <property type="match status" value="1"/>
</dbReference>
<dbReference type="RefSeq" id="WP_066643061.1">
    <property type="nucleotide sequence ID" value="NZ_CP060286.1"/>
</dbReference>
<organism evidence="14 15">
    <name type="scientific">Caproicibacter fermentans</name>
    <dbReference type="NCBI Taxonomy" id="2576756"/>
    <lineage>
        <taxon>Bacteria</taxon>
        <taxon>Bacillati</taxon>
        <taxon>Bacillota</taxon>
        <taxon>Clostridia</taxon>
        <taxon>Eubacteriales</taxon>
        <taxon>Acutalibacteraceae</taxon>
        <taxon>Caproicibacter</taxon>
    </lineage>
</organism>
<proteinExistence type="inferred from homology"/>
<dbReference type="Proteomes" id="UP000515909">
    <property type="component" value="Chromosome"/>
</dbReference>
<evidence type="ECO:0000256" key="11">
    <source>
        <dbReference type="PIRNR" id="PIRNR001563"/>
    </source>
</evidence>
<dbReference type="PROSITE" id="PS01011">
    <property type="entry name" value="FOLYLPOLYGLU_SYNT_1"/>
    <property type="match status" value="1"/>
</dbReference>
<keyword evidence="8" id="KW-0460">Magnesium</keyword>
<evidence type="ECO:0000256" key="10">
    <source>
        <dbReference type="ARBA" id="ARBA00047493"/>
    </source>
</evidence>
<reference evidence="14 15" key="1">
    <citation type="submission" date="2020-08" db="EMBL/GenBank/DDBJ databases">
        <title>The isolate Caproiciproducens sp. 7D4C2 produces n-caproate at mildly acidic conditions from hexoses: genome and rBOX comparison with related strains and chain-elongating bacteria.</title>
        <authorList>
            <person name="Esquivel-Elizondo S."/>
            <person name="Bagci C."/>
            <person name="Temovska M."/>
            <person name="Jeon B.S."/>
            <person name="Bessarab I."/>
            <person name="Williams R.B.H."/>
            <person name="Huson D.H."/>
            <person name="Angenent L.T."/>
        </authorList>
    </citation>
    <scope>NUCLEOTIDE SEQUENCE [LARGE SCALE GENOMIC DNA]</scope>
    <source>
        <strain evidence="14 15">7D4C2</strain>
    </source>
</reference>
<evidence type="ECO:0000256" key="2">
    <source>
        <dbReference type="ARBA" id="ARBA00008276"/>
    </source>
</evidence>
<dbReference type="SUPFAM" id="SSF53623">
    <property type="entry name" value="MurD-like peptide ligases, catalytic domain"/>
    <property type="match status" value="1"/>
</dbReference>
<dbReference type="GO" id="GO:0008841">
    <property type="term" value="F:dihydrofolate synthase activity"/>
    <property type="evidence" value="ECO:0007669"/>
    <property type="project" value="TreeGrafter"/>
</dbReference>
<dbReference type="Gene3D" id="3.90.190.20">
    <property type="entry name" value="Mur ligase, C-terminal domain"/>
    <property type="match status" value="1"/>
</dbReference>
<name>A0A7G8TAJ1_9FIRM</name>
<evidence type="ECO:0000256" key="5">
    <source>
        <dbReference type="ARBA" id="ARBA00022723"/>
    </source>
</evidence>
<dbReference type="Gene3D" id="3.40.1190.10">
    <property type="entry name" value="Mur-like, catalytic domain"/>
    <property type="match status" value="1"/>
</dbReference>
<dbReference type="FunFam" id="3.40.1190.10:FF:000011">
    <property type="entry name" value="Folylpolyglutamate synthase/dihydrofolate synthase"/>
    <property type="match status" value="1"/>
</dbReference>
<dbReference type="EC" id="6.3.2.17" evidence="3"/>
<evidence type="ECO:0000256" key="4">
    <source>
        <dbReference type="ARBA" id="ARBA00022598"/>
    </source>
</evidence>
<keyword evidence="7 11" id="KW-0067">ATP-binding</keyword>
<dbReference type="PIRSF" id="PIRSF001563">
    <property type="entry name" value="Folylpolyglu_synth"/>
    <property type="match status" value="1"/>
</dbReference>
<accession>A0A7G8TAJ1</accession>
<protein>
    <recommendedName>
        <fullName evidence="3">tetrahydrofolate synthase</fullName>
        <ecNumber evidence="3">6.3.2.17</ecNumber>
    </recommendedName>
    <alternativeName>
        <fullName evidence="9">Tetrahydrofolylpolyglutamate synthase</fullName>
    </alternativeName>
</protein>
<comment type="catalytic activity">
    <reaction evidence="10">
        <text>(6S)-5,6,7,8-tetrahydrofolyl-(gamma-L-Glu)(n) + L-glutamate + ATP = (6S)-5,6,7,8-tetrahydrofolyl-(gamma-L-Glu)(n+1) + ADP + phosphate + H(+)</text>
        <dbReference type="Rhea" id="RHEA:10580"/>
        <dbReference type="Rhea" id="RHEA-COMP:14738"/>
        <dbReference type="Rhea" id="RHEA-COMP:14740"/>
        <dbReference type="ChEBI" id="CHEBI:15378"/>
        <dbReference type="ChEBI" id="CHEBI:29985"/>
        <dbReference type="ChEBI" id="CHEBI:30616"/>
        <dbReference type="ChEBI" id="CHEBI:43474"/>
        <dbReference type="ChEBI" id="CHEBI:141005"/>
        <dbReference type="ChEBI" id="CHEBI:456216"/>
        <dbReference type="EC" id="6.3.2.17"/>
    </reaction>
</comment>
<dbReference type="PROSITE" id="PS01012">
    <property type="entry name" value="FOLYLPOLYGLU_SYNT_2"/>
    <property type="match status" value="1"/>
</dbReference>
<evidence type="ECO:0000256" key="6">
    <source>
        <dbReference type="ARBA" id="ARBA00022741"/>
    </source>
</evidence>
<dbReference type="EMBL" id="CP060286">
    <property type="protein sequence ID" value="QNK40632.1"/>
    <property type="molecule type" value="Genomic_DNA"/>
</dbReference>
<evidence type="ECO:0000256" key="7">
    <source>
        <dbReference type="ARBA" id="ARBA00022840"/>
    </source>
</evidence>
<dbReference type="PANTHER" id="PTHR11136:SF0">
    <property type="entry name" value="DIHYDROFOLATE SYNTHETASE-RELATED"/>
    <property type="match status" value="1"/>
</dbReference>
<dbReference type="InterPro" id="IPR036615">
    <property type="entry name" value="Mur_ligase_C_dom_sf"/>
</dbReference>
<gene>
    <name evidence="14" type="ORF">HCR03_18760</name>
</gene>
<evidence type="ECO:0000259" key="12">
    <source>
        <dbReference type="Pfam" id="PF02875"/>
    </source>
</evidence>
<sequence length="424" mass="46168">MTYEEALEFICNTQKFGMKPGLHTISELLERMDNPQKKLRYIHIAGTNGKGSTAAFISSILMESGYKTGIFTSPHIQRVTERIKVNNAEIEQSRFAGLTELIQSKIKIMLEHGGCHPTEFEILTAMAFQYFYEQGCNVVVLEVGLGGRLDSTNVIDTPDLGVITAVSYDHMNILGNTIQEIAAEKAGIIKRGGDIVAYSNPPSVTAIIEKACREKGAKLHRTDFSGIKIIEQNMEGQTFSYKQYTALKISLLGEHQVKNAAVAVHVAEVLKNKGYNITEKAIRNGLLKARWPGRLEVLSKNPFFLIDGAHNAGGVAALKKSLDSLFPGQALTFIMGVLGDKDYQSMLAEILPGCAKLFTVTPNSGRALSAADLAKAAKEYCKNIQICDTVGTAVKKSLVETPKGGAICAFGSLFYIGEVRSILK</sequence>
<dbReference type="Pfam" id="PF02875">
    <property type="entry name" value="Mur_ligase_C"/>
    <property type="match status" value="1"/>
</dbReference>
<dbReference type="SUPFAM" id="SSF53244">
    <property type="entry name" value="MurD-like peptide ligases, peptide-binding domain"/>
    <property type="match status" value="1"/>
</dbReference>
<feature type="domain" description="Mur ligase central" evidence="13">
    <location>
        <begin position="44"/>
        <end position="266"/>
    </location>
</feature>
<dbReference type="NCBIfam" id="TIGR01499">
    <property type="entry name" value="folC"/>
    <property type="match status" value="1"/>
</dbReference>
<evidence type="ECO:0000256" key="9">
    <source>
        <dbReference type="ARBA" id="ARBA00030592"/>
    </source>
</evidence>
<keyword evidence="4 11" id="KW-0436">Ligase</keyword>
<dbReference type="InterPro" id="IPR018109">
    <property type="entry name" value="Folylpolyglutamate_synth_CS"/>
</dbReference>
<evidence type="ECO:0000256" key="8">
    <source>
        <dbReference type="ARBA" id="ARBA00022842"/>
    </source>
</evidence>